<dbReference type="PaxDb" id="3218-PP1S112_113V6.1"/>
<organism evidence="6">
    <name type="scientific">Physcomitrium patens</name>
    <name type="common">Spreading-leaved earth moss</name>
    <name type="synonym">Physcomitrella patens</name>
    <dbReference type="NCBI Taxonomy" id="3218"/>
    <lineage>
        <taxon>Eukaryota</taxon>
        <taxon>Viridiplantae</taxon>
        <taxon>Streptophyta</taxon>
        <taxon>Embryophyta</taxon>
        <taxon>Bryophyta</taxon>
        <taxon>Bryophytina</taxon>
        <taxon>Bryopsida</taxon>
        <taxon>Funariidae</taxon>
        <taxon>Funariales</taxon>
        <taxon>Funariaceae</taxon>
        <taxon>Physcomitrium</taxon>
    </lineage>
</organism>
<dbReference type="GO" id="GO:0003677">
    <property type="term" value="F:DNA binding"/>
    <property type="evidence" value="ECO:0007669"/>
    <property type="project" value="InterPro"/>
</dbReference>
<dbReference type="AlphaFoldDB" id="A0A2K1KX72"/>
<accession>A0A2K1KX72</accession>
<dbReference type="Gramene" id="Pp3c3_34700V3.1">
    <property type="protein sequence ID" value="Pp3c3_34700V3.1"/>
    <property type="gene ID" value="Pp3c3_34700"/>
</dbReference>
<gene>
    <name evidence="6" type="ORF">PHYPA_005373</name>
</gene>
<keyword evidence="3" id="KW-0539">Nucleus</keyword>
<dbReference type="NCBIfam" id="TIGR01557">
    <property type="entry name" value="myb_SHAQKYF"/>
    <property type="match status" value="1"/>
</dbReference>
<keyword evidence="1" id="KW-0805">Transcription regulation</keyword>
<name>A0A2K1KX72_PHYPA</name>
<feature type="compositionally biased region" description="Polar residues" evidence="4">
    <location>
        <begin position="243"/>
        <end position="252"/>
    </location>
</feature>
<feature type="domain" description="HTH myb-type" evidence="5">
    <location>
        <begin position="355"/>
        <end position="415"/>
    </location>
</feature>
<reference evidence="6 8" key="2">
    <citation type="journal article" date="2018" name="Plant J.">
        <title>The Physcomitrella patens chromosome-scale assembly reveals moss genome structure and evolution.</title>
        <authorList>
            <person name="Lang D."/>
            <person name="Ullrich K.K."/>
            <person name="Murat F."/>
            <person name="Fuchs J."/>
            <person name="Jenkins J."/>
            <person name="Haas F.B."/>
            <person name="Piednoel M."/>
            <person name="Gundlach H."/>
            <person name="Van Bel M."/>
            <person name="Meyberg R."/>
            <person name="Vives C."/>
            <person name="Morata J."/>
            <person name="Symeonidi A."/>
            <person name="Hiss M."/>
            <person name="Muchero W."/>
            <person name="Kamisugi Y."/>
            <person name="Saleh O."/>
            <person name="Blanc G."/>
            <person name="Decker E.L."/>
            <person name="van Gessel N."/>
            <person name="Grimwood J."/>
            <person name="Hayes R.D."/>
            <person name="Graham S.W."/>
            <person name="Gunter L.E."/>
            <person name="McDaniel S.F."/>
            <person name="Hoernstein S.N.W."/>
            <person name="Larsson A."/>
            <person name="Li F.W."/>
            <person name="Perroud P.F."/>
            <person name="Phillips J."/>
            <person name="Ranjan P."/>
            <person name="Rokshar D.S."/>
            <person name="Rothfels C.J."/>
            <person name="Schneider L."/>
            <person name="Shu S."/>
            <person name="Stevenson D.W."/>
            <person name="Thummler F."/>
            <person name="Tillich M."/>
            <person name="Villarreal Aguilar J.C."/>
            <person name="Widiez T."/>
            <person name="Wong G.K."/>
            <person name="Wymore A."/>
            <person name="Zhang Y."/>
            <person name="Zimmer A.D."/>
            <person name="Quatrano R.S."/>
            <person name="Mayer K.F.X."/>
            <person name="Goodstein D."/>
            <person name="Casacuberta J.M."/>
            <person name="Vandepoele K."/>
            <person name="Reski R."/>
            <person name="Cuming A.C."/>
            <person name="Tuskan G.A."/>
            <person name="Maumus F."/>
            <person name="Salse J."/>
            <person name="Schmutz J."/>
            <person name="Rensing S.A."/>
        </authorList>
    </citation>
    <scope>NUCLEOTIDE SEQUENCE [LARGE SCALE GENOMIC DNA]</scope>
    <source>
        <strain evidence="7 8">cv. Gransden 2004</strain>
    </source>
</reference>
<dbReference type="InterPro" id="IPR017930">
    <property type="entry name" value="Myb_dom"/>
</dbReference>
<dbReference type="SUPFAM" id="SSF46689">
    <property type="entry name" value="Homeodomain-like"/>
    <property type="match status" value="1"/>
</dbReference>
<keyword evidence="8" id="KW-1185">Reference proteome</keyword>
<protein>
    <recommendedName>
        <fullName evidence="5">HTH myb-type domain-containing protein</fullName>
    </recommendedName>
</protein>
<evidence type="ECO:0000256" key="4">
    <source>
        <dbReference type="SAM" id="MobiDB-lite"/>
    </source>
</evidence>
<dbReference type="InterPro" id="IPR006447">
    <property type="entry name" value="Myb_dom_plants"/>
</dbReference>
<sequence length="574" mass="63366">MGDALGHEAGETRGEVALPRTHIEVGYELQSVVTGFANHNLIGNQQEQDSIPPRVDEPLNYISPTQGFTACHQQTPFGTTHNSHFLPPQYRWQPIEDAGQVQEHQVSPLEQWQPTRTTPTTRAPRPWNSADLLEGHAVPRQSSAPTPIVPITPFRRRSSRVIRPMPTLRSRGSNRPPASLEAQRNLFGAVPRCTDLPWPFLYVQPNLDVRPTIPFRLQPAATLDGIPPPPPSATCTPTKATPNESNSSQTRFASKWSDRGQMTGSNSPTDSEVPFSWPDLIDYGTPNPVDASAEFTMQSDSVAPKQLSVSTSAASVPQLVASPQLNQISGAAVSQESPSQPSDDDSAIYNFLAAHAARTRLRWTDALHDRFVAAVAECGGPDRATPKSVLLAMGCPGITIYHVKSHLQKFRLQSEASTADSMRRRPRECFRLDPVVQAQMERHAEVQKLLRQELESQRELQVRIEHQHLQLQRMLEEQLARPRRELGVVIEPEAVAAKSQLEEANTAIVPQEIFYSPDEDPYMGISLEDSLPSSDESHIGEAASNLFIHSLDIEDEISPSLLETTPSGSLNCLV</sequence>
<dbReference type="Pfam" id="PF00249">
    <property type="entry name" value="Myb_DNA-binding"/>
    <property type="match status" value="1"/>
</dbReference>
<dbReference type="GO" id="GO:0003700">
    <property type="term" value="F:DNA-binding transcription factor activity"/>
    <property type="evidence" value="ECO:0007669"/>
    <property type="project" value="InterPro"/>
</dbReference>
<feature type="compositionally biased region" description="Low complexity" evidence="4">
    <location>
        <begin position="233"/>
        <end position="242"/>
    </location>
</feature>
<dbReference type="InParanoid" id="A0A2K1KX72"/>
<evidence type="ECO:0000313" key="6">
    <source>
        <dbReference type="EMBL" id="PNR58378.1"/>
    </source>
</evidence>
<proteinExistence type="predicted"/>
<evidence type="ECO:0000256" key="3">
    <source>
        <dbReference type="ARBA" id="ARBA00023242"/>
    </source>
</evidence>
<dbReference type="InterPro" id="IPR046955">
    <property type="entry name" value="PHR1-like"/>
</dbReference>
<evidence type="ECO:0000256" key="1">
    <source>
        <dbReference type="ARBA" id="ARBA00023015"/>
    </source>
</evidence>
<evidence type="ECO:0000256" key="2">
    <source>
        <dbReference type="ARBA" id="ARBA00023163"/>
    </source>
</evidence>
<feature type="region of interest" description="Disordered" evidence="4">
    <location>
        <begin position="222"/>
        <end position="280"/>
    </location>
</feature>
<reference evidence="7" key="3">
    <citation type="submission" date="2020-12" db="UniProtKB">
        <authorList>
            <consortium name="EnsemblPlants"/>
        </authorList>
    </citation>
    <scope>IDENTIFICATION</scope>
</reference>
<dbReference type="EnsemblPlants" id="Pp3c3_34700V3.2">
    <property type="protein sequence ID" value="Pp3c3_34700V3.2"/>
    <property type="gene ID" value="Pp3c3_34700"/>
</dbReference>
<feature type="compositionally biased region" description="Polar residues" evidence="4">
    <location>
        <begin position="260"/>
        <end position="270"/>
    </location>
</feature>
<evidence type="ECO:0000259" key="5">
    <source>
        <dbReference type="PROSITE" id="PS51294"/>
    </source>
</evidence>
<evidence type="ECO:0000313" key="8">
    <source>
        <dbReference type="Proteomes" id="UP000006727"/>
    </source>
</evidence>
<dbReference type="InterPro" id="IPR001005">
    <property type="entry name" value="SANT/Myb"/>
</dbReference>
<dbReference type="Gene3D" id="1.10.10.60">
    <property type="entry name" value="Homeodomain-like"/>
    <property type="match status" value="1"/>
</dbReference>
<evidence type="ECO:0000313" key="7">
    <source>
        <dbReference type="EnsemblPlants" id="Pp3c3_34700V3.1"/>
    </source>
</evidence>
<dbReference type="PANTHER" id="PTHR31499:SF43">
    <property type="entry name" value="MYB FAMILY TRANSCRIPTION FACTOR APL"/>
    <property type="match status" value="1"/>
</dbReference>
<dbReference type="PROSITE" id="PS51294">
    <property type="entry name" value="HTH_MYB"/>
    <property type="match status" value="1"/>
</dbReference>
<dbReference type="EnsemblPlants" id="Pp3c3_34700V3.1">
    <property type="protein sequence ID" value="Pp3c3_34700V3.1"/>
    <property type="gene ID" value="Pp3c3_34700"/>
</dbReference>
<reference evidence="6 8" key="1">
    <citation type="journal article" date="2008" name="Science">
        <title>The Physcomitrella genome reveals evolutionary insights into the conquest of land by plants.</title>
        <authorList>
            <person name="Rensing S."/>
            <person name="Lang D."/>
            <person name="Zimmer A."/>
            <person name="Terry A."/>
            <person name="Salamov A."/>
            <person name="Shapiro H."/>
            <person name="Nishiyama T."/>
            <person name="Perroud P.-F."/>
            <person name="Lindquist E."/>
            <person name="Kamisugi Y."/>
            <person name="Tanahashi T."/>
            <person name="Sakakibara K."/>
            <person name="Fujita T."/>
            <person name="Oishi K."/>
            <person name="Shin-I T."/>
            <person name="Kuroki Y."/>
            <person name="Toyoda A."/>
            <person name="Suzuki Y."/>
            <person name="Hashimoto A."/>
            <person name="Yamaguchi K."/>
            <person name="Sugano A."/>
            <person name="Kohara Y."/>
            <person name="Fujiyama A."/>
            <person name="Anterola A."/>
            <person name="Aoki S."/>
            <person name="Ashton N."/>
            <person name="Barbazuk W.B."/>
            <person name="Barker E."/>
            <person name="Bennetzen J."/>
            <person name="Bezanilla M."/>
            <person name="Blankenship R."/>
            <person name="Cho S.H."/>
            <person name="Dutcher S."/>
            <person name="Estelle M."/>
            <person name="Fawcett J.A."/>
            <person name="Gundlach H."/>
            <person name="Hanada K."/>
            <person name="Heyl A."/>
            <person name="Hicks K.A."/>
            <person name="Hugh J."/>
            <person name="Lohr M."/>
            <person name="Mayer K."/>
            <person name="Melkozernov A."/>
            <person name="Murata T."/>
            <person name="Nelson D."/>
            <person name="Pils B."/>
            <person name="Prigge M."/>
            <person name="Reiss B."/>
            <person name="Renner T."/>
            <person name="Rombauts S."/>
            <person name="Rushton P."/>
            <person name="Sanderfoot A."/>
            <person name="Schween G."/>
            <person name="Shiu S.-H."/>
            <person name="Stueber K."/>
            <person name="Theodoulou F.L."/>
            <person name="Tu H."/>
            <person name="Van de Peer Y."/>
            <person name="Verrier P.J."/>
            <person name="Waters E."/>
            <person name="Wood A."/>
            <person name="Yang L."/>
            <person name="Cove D."/>
            <person name="Cuming A."/>
            <person name="Hasebe M."/>
            <person name="Lucas S."/>
            <person name="Mishler D.B."/>
            <person name="Reski R."/>
            <person name="Grigoriev I."/>
            <person name="Quatrano R.S."/>
            <person name="Boore J.L."/>
        </authorList>
    </citation>
    <scope>NUCLEOTIDE SEQUENCE [LARGE SCALE GENOMIC DNA]</scope>
    <source>
        <strain evidence="7 8">cv. Gransden 2004</strain>
    </source>
</reference>
<dbReference type="InterPro" id="IPR009057">
    <property type="entry name" value="Homeodomain-like_sf"/>
</dbReference>
<dbReference type="PANTHER" id="PTHR31499">
    <property type="entry name" value="MYB FAMILY TRANSCRIPTION FACTOR PHL11"/>
    <property type="match status" value="1"/>
</dbReference>
<keyword evidence="2" id="KW-0804">Transcription</keyword>
<dbReference type="Proteomes" id="UP000006727">
    <property type="component" value="Chromosome 3"/>
</dbReference>
<dbReference type="EMBL" id="ABEU02000003">
    <property type="protein sequence ID" value="PNR58378.1"/>
    <property type="molecule type" value="Genomic_DNA"/>
</dbReference>
<dbReference type="Gramene" id="Pp3c3_34700V3.2">
    <property type="protein sequence ID" value="Pp3c3_34700V3.2"/>
    <property type="gene ID" value="Pp3c3_34700"/>
</dbReference>